<dbReference type="PANTHER" id="PTHR30255">
    <property type="entry name" value="SINGLE-STRANDED-DNA-SPECIFIC EXONUCLEASE RECJ"/>
    <property type="match status" value="1"/>
</dbReference>
<reference evidence="2 3" key="1">
    <citation type="submission" date="2019-10" db="EMBL/GenBank/DDBJ databases">
        <title>Poseidonibacter ostreae sp. nov., isolated from the gut of the Ostrea denselamellosa.</title>
        <authorList>
            <person name="Choi A."/>
        </authorList>
    </citation>
    <scope>NUCLEOTIDE SEQUENCE [LARGE SCALE GENOMIC DNA]</scope>
    <source>
        <strain evidence="2 3">SJOD-M-33</strain>
    </source>
</reference>
<comment type="caution">
    <text evidence="2">The sequence shown here is derived from an EMBL/GenBank/DDBJ whole genome shotgun (WGS) entry which is preliminary data.</text>
</comment>
<sequence>MRDIQEFNNDFLDDFLNLSDEKLKIDRNITSKFMKQIYKQIVLKNRILLCNDYDVDGFLGGLSLYSYLKLLEIRVNGEGKSKIDTFYNKRSLGYEIPEEKFNSFAEDYDLIVLIDTGSSYSYFNENTENVLVIDHHPIKEDVKDISALEYIYNPNVNNTISTSSGRVVYEMIESFEDNMRDFFGKDVIKQHDILKVIKMYAGITICSDMAKMSHDNKIFLKESLDLMSDNKDSLVWLKDVGSKNISAMDISFNLINKINSYSRMNEDLKDIEDVFKFKIERDCIKSLMSSKKILSLWEKLESIHEKRKDITFQLENTLFENLDKTNTKDMDCIVNVVDNSFSGINGLLSQTVLNSTLKSNLVVSFDESKDLYVGSGRGDMVKKSLEVLKNDYPKDKFFFGGHEMAVGITIKKDFIDEFVDRYNKLDLSKERENSKNENIKVYETNSIKDYKEANEYYLNLSPTTNVDKKYFVELSNYENLGIAKKNRWYKSTLVDDTASVTIYFKENDVEKIQNNSPILLEIMNSNDSKFLQNMNLEDFNIEPTKTVGNQLIQDADTNKEVEEEMEEYFMGVNQ</sequence>
<dbReference type="InterPro" id="IPR038763">
    <property type="entry name" value="DHH_sf"/>
</dbReference>
<evidence type="ECO:0000313" key="3">
    <source>
        <dbReference type="Proteomes" id="UP000472839"/>
    </source>
</evidence>
<dbReference type="Pfam" id="PF01368">
    <property type="entry name" value="DHH"/>
    <property type="match status" value="1"/>
</dbReference>
<evidence type="ECO:0000259" key="1">
    <source>
        <dbReference type="Pfam" id="PF01368"/>
    </source>
</evidence>
<accession>A0A6L4WW73</accession>
<feature type="domain" description="DDH" evidence="1">
    <location>
        <begin position="46"/>
        <end position="178"/>
    </location>
</feature>
<dbReference type="RefSeq" id="WP_152279414.1">
    <property type="nucleotide sequence ID" value="NZ_WFKK01000001.1"/>
</dbReference>
<dbReference type="Proteomes" id="UP000472839">
    <property type="component" value="Unassembled WGS sequence"/>
</dbReference>
<dbReference type="Gene3D" id="3.90.1640.30">
    <property type="match status" value="1"/>
</dbReference>
<dbReference type="EMBL" id="WFKK01000001">
    <property type="protein sequence ID" value="KAB7891312.1"/>
    <property type="molecule type" value="Genomic_DNA"/>
</dbReference>
<dbReference type="AlphaFoldDB" id="A0A6L4WW73"/>
<dbReference type="InterPro" id="IPR001667">
    <property type="entry name" value="DDH_dom"/>
</dbReference>
<gene>
    <name evidence="2" type="ORF">GBG19_00315</name>
</gene>
<proteinExistence type="predicted"/>
<dbReference type="Gene3D" id="3.10.310.30">
    <property type="match status" value="1"/>
</dbReference>
<dbReference type="PANTHER" id="PTHR30255:SF2">
    <property type="entry name" value="SINGLE-STRANDED-DNA-SPECIFIC EXONUCLEASE RECJ"/>
    <property type="match status" value="1"/>
</dbReference>
<protein>
    <recommendedName>
        <fullName evidence="1">DDH domain-containing protein</fullName>
    </recommendedName>
</protein>
<dbReference type="GO" id="GO:0004527">
    <property type="term" value="F:exonuclease activity"/>
    <property type="evidence" value="ECO:0007669"/>
    <property type="project" value="UniProtKB-KW"/>
</dbReference>
<dbReference type="SUPFAM" id="SSF64182">
    <property type="entry name" value="DHH phosphoesterases"/>
    <property type="match status" value="1"/>
</dbReference>
<name>A0A6L4WW73_9BACT</name>
<organism evidence="2 3">
    <name type="scientific">Poseidonibacter ostreae</name>
    <dbReference type="NCBI Taxonomy" id="2654171"/>
    <lineage>
        <taxon>Bacteria</taxon>
        <taxon>Pseudomonadati</taxon>
        <taxon>Campylobacterota</taxon>
        <taxon>Epsilonproteobacteria</taxon>
        <taxon>Campylobacterales</taxon>
        <taxon>Arcobacteraceae</taxon>
        <taxon>Poseidonibacter</taxon>
    </lineage>
</organism>
<dbReference type="InterPro" id="IPR051673">
    <property type="entry name" value="SSDNA_exonuclease_RecJ"/>
</dbReference>
<evidence type="ECO:0000313" key="2">
    <source>
        <dbReference type="EMBL" id="KAB7891312.1"/>
    </source>
</evidence>